<accession>A0A0P1P381</accession>
<gene>
    <name evidence="3" type="ORF">JGI4_02152</name>
    <name evidence="2" type="ORF">JGI8_00969</name>
</gene>
<accession>A0A0P1NYM0</accession>
<evidence type="ECO:0000313" key="4">
    <source>
        <dbReference type="Proteomes" id="UP000182011"/>
    </source>
</evidence>
<keyword evidence="1" id="KW-0175">Coiled coil</keyword>
<evidence type="ECO:0000313" key="5">
    <source>
        <dbReference type="Proteomes" id="UP000182200"/>
    </source>
</evidence>
<sequence>MRTYNEIAKDFICVAKLKGVNTTTHEKISGEFLIVSAEKQTMLLIRIPTAQVLSVGKDNFKNDIFTTDILTIPKIKAQIQISPIQTYQNISLSSFSTGTDSLIYLTGKIEFYEPVKITIPLTKFQFIKQTSETRLELNHAPLDFLKSQGLADKILKNAEISIKSFIPVQAPTPTPAPTPTNTSTKIQTIEFTPNETIQILITTGQNITAGEVIAYKPSEKTQKIELELEKIQNKINQLQSKITLLDLKLARDTISISDQIFKLTQEYQTMESLVNKGLKPHSSIEEIAYEIAKLQGKKKLKQLEHKNEIEKINTEIQNLKIKQKQLELELKQEQTKNSITATTSGKVKDIKETQIANKKIITITFE</sequence>
<evidence type="ECO:0000256" key="1">
    <source>
        <dbReference type="SAM" id="Coils"/>
    </source>
</evidence>
<dbReference type="RefSeq" id="WP_047133329.1">
    <property type="nucleotide sequence ID" value="NZ_CZVX01000035.1"/>
</dbReference>
<evidence type="ECO:0000313" key="3">
    <source>
        <dbReference type="EMBL" id="CUU08671.1"/>
    </source>
</evidence>
<dbReference type="EMBL" id="CZVI01000010">
    <property type="protein sequence ID" value="CUS86136.1"/>
    <property type="molecule type" value="Genomic_DNA"/>
</dbReference>
<dbReference type="AlphaFoldDB" id="A0A0P1P381"/>
<reference evidence="4 5" key="1">
    <citation type="submission" date="2015-11" db="EMBL/GenBank/DDBJ databases">
        <authorList>
            <person name="Varghese N."/>
        </authorList>
    </citation>
    <scope>NUCLEOTIDE SEQUENCE [LARGE SCALE GENOMIC DNA]</scope>
    <source>
        <strain evidence="2 5">JGI-8</strain>
    </source>
</reference>
<accession>A0A0P1MBQ4</accession>
<dbReference type="Proteomes" id="UP000182200">
    <property type="component" value="Unassembled WGS sequence"/>
</dbReference>
<keyword evidence="5" id="KW-1185">Reference proteome</keyword>
<name>A0A0P1P381_9BACT</name>
<protein>
    <submittedName>
        <fullName evidence="3">Uncharacterized protein</fullName>
    </submittedName>
</protein>
<accession>A0A0P1M8S4</accession>
<evidence type="ECO:0000313" key="2">
    <source>
        <dbReference type="EMBL" id="CUS86136.1"/>
    </source>
</evidence>
<dbReference type="Proteomes" id="UP000182011">
    <property type="component" value="Unassembled WGS sequence"/>
</dbReference>
<organism evidence="3 4">
    <name type="scientific">Candidatus Kryptonium thompsonii</name>
    <dbReference type="NCBI Taxonomy" id="1633631"/>
    <lineage>
        <taxon>Bacteria</taxon>
        <taxon>Pseudomonadati</taxon>
        <taxon>Candidatus Kryptoniota</taxon>
        <taxon>Candidatus Kryptonium</taxon>
    </lineage>
</organism>
<accession>A0A0S4NEX5</accession>
<dbReference type="STRING" id="1633631.GCA_001442925_02145"/>
<reference evidence="3" key="2">
    <citation type="submission" date="2015-11" db="EMBL/GenBank/DDBJ databases">
        <authorList>
            <person name="Zhang Y."/>
            <person name="Guo Z."/>
        </authorList>
    </citation>
    <scope>NUCLEOTIDE SEQUENCE [LARGE SCALE GENOMIC DNA]</scope>
    <source>
        <strain evidence="3">JGI-4</strain>
    </source>
</reference>
<proteinExistence type="predicted"/>
<accession>A0A0P1LVU6</accession>
<dbReference type="EMBL" id="FAOP01000010">
    <property type="protein sequence ID" value="CUU08671.1"/>
    <property type="molecule type" value="Genomic_DNA"/>
</dbReference>
<feature type="coiled-coil region" evidence="1">
    <location>
        <begin position="221"/>
        <end position="248"/>
    </location>
</feature>
<accession>A0A0P1M9A8</accession>
<feature type="coiled-coil region" evidence="1">
    <location>
        <begin position="302"/>
        <end position="336"/>
    </location>
</feature>